<name>A0A1M6D495_9FLAO</name>
<feature type="signal peptide" evidence="1">
    <location>
        <begin position="1"/>
        <end position="21"/>
    </location>
</feature>
<dbReference type="OrthoDB" id="9809364at2"/>
<accession>A0A1M6D495</accession>
<sequence>MIFRQYLWIALLLVATDYAYSQNNGTYLKQKAPGTTPEIFAPGIISNEDEYEFGSVFSKNAEEFFYGVDTGNRAEIRYTRKEKDSWTTPKIIVAHEVYGFNDPFLSPDENRLYYISNRPLNGKGEGKDYDIWYSVREKDGWSSPINAGPNINTQSNEYYISFTAEGTMYFSSNKNTTQDEGHNFDIYSATYRNNEFQKPIKLSTAINTKAYEADVFVALDESYVIFCATRKDGLGRGDLYISFKQEDGSWTKAKNMGASINTKNHELCPFVSNDGKYLFYTSNRDIYWVDAKILDSYR</sequence>
<dbReference type="EMBL" id="FQYP01000002">
    <property type="protein sequence ID" value="SHI67914.1"/>
    <property type="molecule type" value="Genomic_DNA"/>
</dbReference>
<dbReference type="InterPro" id="IPR011659">
    <property type="entry name" value="WD40"/>
</dbReference>
<evidence type="ECO:0000313" key="3">
    <source>
        <dbReference type="Proteomes" id="UP000184432"/>
    </source>
</evidence>
<dbReference type="Proteomes" id="UP000184432">
    <property type="component" value="Unassembled WGS sequence"/>
</dbReference>
<protein>
    <submittedName>
        <fullName evidence="2">WD40-like Beta Propeller Repeat</fullName>
    </submittedName>
</protein>
<dbReference type="Pfam" id="PF07676">
    <property type="entry name" value="PD40"/>
    <property type="match status" value="3"/>
</dbReference>
<evidence type="ECO:0000313" key="2">
    <source>
        <dbReference type="EMBL" id="SHI67914.1"/>
    </source>
</evidence>
<organism evidence="2 3">
    <name type="scientific">Aquimarina spongiae</name>
    <dbReference type="NCBI Taxonomy" id="570521"/>
    <lineage>
        <taxon>Bacteria</taxon>
        <taxon>Pseudomonadati</taxon>
        <taxon>Bacteroidota</taxon>
        <taxon>Flavobacteriia</taxon>
        <taxon>Flavobacteriales</taxon>
        <taxon>Flavobacteriaceae</taxon>
        <taxon>Aquimarina</taxon>
    </lineage>
</organism>
<keyword evidence="1" id="KW-0732">Signal</keyword>
<dbReference type="SUPFAM" id="SSF82171">
    <property type="entry name" value="DPP6 N-terminal domain-like"/>
    <property type="match status" value="1"/>
</dbReference>
<feature type="chain" id="PRO_5012635616" evidence="1">
    <location>
        <begin position="22"/>
        <end position="298"/>
    </location>
</feature>
<dbReference type="STRING" id="570521.SAMN04488508_102423"/>
<dbReference type="AlphaFoldDB" id="A0A1M6D495"/>
<proteinExistence type="predicted"/>
<evidence type="ECO:0000256" key="1">
    <source>
        <dbReference type="SAM" id="SignalP"/>
    </source>
</evidence>
<dbReference type="InterPro" id="IPR011042">
    <property type="entry name" value="6-blade_b-propeller_TolB-like"/>
</dbReference>
<reference evidence="3" key="1">
    <citation type="submission" date="2016-11" db="EMBL/GenBank/DDBJ databases">
        <authorList>
            <person name="Varghese N."/>
            <person name="Submissions S."/>
        </authorList>
    </citation>
    <scope>NUCLEOTIDE SEQUENCE [LARGE SCALE GENOMIC DNA]</scope>
    <source>
        <strain evidence="3">DSM 22623</strain>
    </source>
</reference>
<dbReference type="Gene3D" id="2.120.10.30">
    <property type="entry name" value="TolB, C-terminal domain"/>
    <property type="match status" value="1"/>
</dbReference>
<gene>
    <name evidence="2" type="ORF">SAMN04488508_102423</name>
</gene>
<dbReference type="RefSeq" id="WP_073315194.1">
    <property type="nucleotide sequence ID" value="NZ_FQYP01000002.1"/>
</dbReference>
<keyword evidence="3" id="KW-1185">Reference proteome</keyword>